<dbReference type="GO" id="GO:0015288">
    <property type="term" value="F:porin activity"/>
    <property type="evidence" value="ECO:0007669"/>
    <property type="project" value="InterPro"/>
</dbReference>
<accession>A0A0H5Q7F4</accession>
<evidence type="ECO:0008006" key="3">
    <source>
        <dbReference type="Google" id="ProtNLM"/>
    </source>
</evidence>
<dbReference type="InterPro" id="IPR038673">
    <property type="entry name" value="OprB_sf"/>
</dbReference>
<dbReference type="InterPro" id="IPR007049">
    <property type="entry name" value="Carb-sel_porin_OprB"/>
</dbReference>
<evidence type="ECO:0000313" key="2">
    <source>
        <dbReference type="EMBL" id="CRY97956.1"/>
    </source>
</evidence>
<sequence length="506" mass="54803">MSRMFNKLLRIFESNGWRGFAERALLIAALRDPDQAQTAIDLLPEASRPKRIRDLRLQSLTFGLAATLGTPALAQTTGPSTDAATTSEATTAKPPETWAIHGQATVVEQGTFAFRSPYRGPNSLSPATLGRETADLTLYAGLRPWTGAEIWINPEIDQGFGLSNTLGVAGFPSGEAYKVGKSNPYLKLPRLFLRQTINLGGASETVDADLNQLAGARASDRVVITVGKLGVTDIFDNNSYAHDPRHDFLNWSIIDTGSFDYAADAWGFSYGAAVEWYVGRWTARAGVFNLSDIPNSPTLGTDFSQFQALVELEERHTLWGRPGKIEITGFVSRGRMGSFSDAIRLAQTTGQPTDIASVRRYQGRPGISFNLEQQVTDDLGVFAHGGVSDGTIESYEFSDIDRNLAAGLSLKGARWGRPNDTFGAAVVINGISKVHEQFLNAGGLGILVGDGKLPHPGPEAIFETYYDVAAYGPAHVSLDYQFVDNPAYNRDRGPVSILAARVHAQF</sequence>
<evidence type="ECO:0000256" key="1">
    <source>
        <dbReference type="SAM" id="MobiDB-lite"/>
    </source>
</evidence>
<dbReference type="EMBL" id="LN854298">
    <property type="protein sequence ID" value="CRY97956.1"/>
    <property type="molecule type" value="Genomic_DNA"/>
</dbReference>
<dbReference type="Pfam" id="PF04966">
    <property type="entry name" value="OprB"/>
    <property type="match status" value="1"/>
</dbReference>
<dbReference type="Gene3D" id="2.40.160.180">
    <property type="entry name" value="Carbohydrate-selective porin OprB"/>
    <property type="match status" value="1"/>
</dbReference>
<dbReference type="GO" id="GO:0016020">
    <property type="term" value="C:membrane"/>
    <property type="evidence" value="ECO:0007669"/>
    <property type="project" value="InterPro"/>
</dbReference>
<keyword evidence="2" id="KW-0614">Plasmid</keyword>
<reference evidence="2" key="2">
    <citation type="submission" date="2015-07" db="EMBL/GenBank/DDBJ databases">
        <title>Plasmids, circular viruses and viroids from rat gut.</title>
        <authorList>
            <person name="Jorgensen T.J."/>
            <person name="Hansen M.A."/>
            <person name="Xu Z."/>
            <person name="Tabak M.A."/>
            <person name="Sorensen S.J."/>
            <person name="Hansen L.H."/>
        </authorList>
    </citation>
    <scope>NUCLEOTIDE SEQUENCE</scope>
    <source>
        <plasmid evidence="2">pRGRH1799</plasmid>
    </source>
</reference>
<organism evidence="2">
    <name type="scientific">uncultured prokaryote</name>
    <dbReference type="NCBI Taxonomy" id="198431"/>
    <lineage>
        <taxon>unclassified sequences</taxon>
        <taxon>environmental samples</taxon>
    </lineage>
</organism>
<dbReference type="GO" id="GO:0008643">
    <property type="term" value="P:carbohydrate transport"/>
    <property type="evidence" value="ECO:0007669"/>
    <property type="project" value="InterPro"/>
</dbReference>
<proteinExistence type="predicted"/>
<feature type="region of interest" description="Disordered" evidence="1">
    <location>
        <begin position="73"/>
        <end position="94"/>
    </location>
</feature>
<name>A0A0H5Q7F4_9ZZZZ</name>
<geneLocation type="plasmid" evidence="2">
    <name>pRGRH1799</name>
</geneLocation>
<reference evidence="2" key="1">
    <citation type="submission" date="2015-06" db="EMBL/GenBank/DDBJ databases">
        <authorList>
            <person name="Joergensen T."/>
        </authorList>
    </citation>
    <scope>NUCLEOTIDE SEQUENCE</scope>
    <source>
        <plasmid evidence="2">pRGRH1799</plasmid>
    </source>
</reference>
<protein>
    <recommendedName>
        <fullName evidence="3">Carbohydrate-selective porin OprB</fullName>
    </recommendedName>
</protein>
<dbReference type="AlphaFoldDB" id="A0A0H5Q7F4"/>